<accession>A0ABN3N0P0</accession>
<name>A0ABN3N0P0_9ACTN</name>
<evidence type="ECO:0000313" key="2">
    <source>
        <dbReference type="EMBL" id="GAA2510036.1"/>
    </source>
</evidence>
<feature type="signal peptide" evidence="1">
    <location>
        <begin position="1"/>
        <end position="21"/>
    </location>
</feature>
<keyword evidence="3" id="KW-1185">Reference proteome</keyword>
<evidence type="ECO:0000313" key="3">
    <source>
        <dbReference type="Proteomes" id="UP001499978"/>
    </source>
</evidence>
<organism evidence="2 3">
    <name type="scientific">Pilimelia columellifera subsp. columellifera</name>
    <dbReference type="NCBI Taxonomy" id="706583"/>
    <lineage>
        <taxon>Bacteria</taxon>
        <taxon>Bacillati</taxon>
        <taxon>Actinomycetota</taxon>
        <taxon>Actinomycetes</taxon>
        <taxon>Micromonosporales</taxon>
        <taxon>Micromonosporaceae</taxon>
        <taxon>Pilimelia</taxon>
    </lineage>
</organism>
<keyword evidence="1" id="KW-0732">Signal</keyword>
<protein>
    <submittedName>
        <fullName evidence="2">Uncharacterized protein</fullName>
    </submittedName>
</protein>
<gene>
    <name evidence="2" type="ORF">GCM10010201_00800</name>
</gene>
<proteinExistence type="predicted"/>
<sequence length="215" mass="22801">MTSRALAMFGISILVASGVAAAPAAAVAPGDHGAVEAPLFDEDGNVIEGDAQETEVEWTGDPVPPIDTNGTFACPEVNNPPRYKLKKSVKFIIAKTDPFSSFLQPGQTAKYTTTKSNEFQAQVTVGVSAEAGAFLAKAAAKLDIQVSNKWVAGTGREVSDTNKTKKAYRVRLGNAGYRVIETMTKIVPPCKAVTRTTWDVVAPDPGDLTLGRFKN</sequence>
<feature type="chain" id="PRO_5046143291" evidence="1">
    <location>
        <begin position="22"/>
        <end position="215"/>
    </location>
</feature>
<dbReference type="EMBL" id="BAAARY010000001">
    <property type="protein sequence ID" value="GAA2510036.1"/>
    <property type="molecule type" value="Genomic_DNA"/>
</dbReference>
<evidence type="ECO:0000256" key="1">
    <source>
        <dbReference type="SAM" id="SignalP"/>
    </source>
</evidence>
<comment type="caution">
    <text evidence="2">The sequence shown here is derived from an EMBL/GenBank/DDBJ whole genome shotgun (WGS) entry which is preliminary data.</text>
</comment>
<reference evidence="2 3" key="1">
    <citation type="journal article" date="2019" name="Int. J. Syst. Evol. Microbiol.">
        <title>The Global Catalogue of Microorganisms (GCM) 10K type strain sequencing project: providing services to taxonomists for standard genome sequencing and annotation.</title>
        <authorList>
            <consortium name="The Broad Institute Genomics Platform"/>
            <consortium name="The Broad Institute Genome Sequencing Center for Infectious Disease"/>
            <person name="Wu L."/>
            <person name="Ma J."/>
        </authorList>
    </citation>
    <scope>NUCLEOTIDE SEQUENCE [LARGE SCALE GENOMIC DNA]</scope>
    <source>
        <strain evidence="2 3">JCM 3367</strain>
    </source>
</reference>
<dbReference type="RefSeq" id="WP_344166610.1">
    <property type="nucleotide sequence ID" value="NZ_BAAARY010000001.1"/>
</dbReference>
<dbReference type="Proteomes" id="UP001499978">
    <property type="component" value="Unassembled WGS sequence"/>
</dbReference>